<accession>A0A5J4KSD1</accession>
<dbReference type="SUPFAM" id="SSF143011">
    <property type="entry name" value="RelE-like"/>
    <property type="match status" value="1"/>
</dbReference>
<protein>
    <recommendedName>
        <fullName evidence="2">Type II toxin-antitoxin system RelE/ParE family toxin</fullName>
    </recommendedName>
</protein>
<sequence length="85" mass="10208">MKVYETQKFRRLREKLKSNTEKDALKNAIVEVVKNPLACKKFKGEFKDMRRYKYTIDGQERRLIFKIEGDILYLVSFGPREGIYK</sequence>
<comment type="caution">
    <text evidence="1">The sequence shown here is derived from an EMBL/GenBank/DDBJ whole genome shotgun (WGS) entry which is preliminary data.</text>
</comment>
<evidence type="ECO:0000313" key="1">
    <source>
        <dbReference type="EMBL" id="GER92598.1"/>
    </source>
</evidence>
<reference evidence="1" key="1">
    <citation type="submission" date="2019-10" db="EMBL/GenBank/DDBJ databases">
        <title>Metagenomic sequencing of thiosulfate-disproportionating enrichment culture.</title>
        <authorList>
            <person name="Umezawa K."/>
            <person name="Kojima H."/>
            <person name="Fukui M."/>
        </authorList>
    </citation>
    <scope>NUCLEOTIDE SEQUENCE</scope>
    <source>
        <strain evidence="1">45J</strain>
    </source>
</reference>
<proteinExistence type="predicted"/>
<name>A0A5J4KSD1_9ZZZZ</name>
<dbReference type="AlphaFoldDB" id="A0A5J4KSD1"/>
<dbReference type="Pfam" id="PF15781">
    <property type="entry name" value="ParE-like_toxin"/>
    <property type="match status" value="1"/>
</dbReference>
<dbReference type="InterPro" id="IPR031552">
    <property type="entry name" value="ParE-like_toxin"/>
</dbReference>
<organism evidence="1">
    <name type="scientific">hot springs metagenome</name>
    <dbReference type="NCBI Taxonomy" id="433727"/>
    <lineage>
        <taxon>unclassified sequences</taxon>
        <taxon>metagenomes</taxon>
        <taxon>ecological metagenomes</taxon>
    </lineage>
</organism>
<dbReference type="InterPro" id="IPR035093">
    <property type="entry name" value="RelE/ParE_toxin_dom_sf"/>
</dbReference>
<evidence type="ECO:0008006" key="2">
    <source>
        <dbReference type="Google" id="ProtNLM"/>
    </source>
</evidence>
<dbReference type="Gene3D" id="3.30.2310.20">
    <property type="entry name" value="RelE-like"/>
    <property type="match status" value="1"/>
</dbReference>
<dbReference type="EMBL" id="BLAB01000001">
    <property type="protein sequence ID" value="GER92598.1"/>
    <property type="molecule type" value="Genomic_DNA"/>
</dbReference>
<gene>
    <name evidence="1" type="ORF">A45J_0316</name>
</gene>